<reference evidence="2" key="1">
    <citation type="submission" date="2016-07" db="EMBL/GenBank/DDBJ databases">
        <authorList>
            <person name="Bretaudeau A."/>
        </authorList>
    </citation>
    <scope>NUCLEOTIDE SEQUENCE</scope>
    <source>
        <strain evidence="2">Rice</strain>
        <tissue evidence="2">Whole body</tissue>
    </source>
</reference>
<accession>A0A2H1VXL4</accession>
<dbReference type="EMBL" id="ODYU01005065">
    <property type="protein sequence ID" value="SOQ45575.1"/>
    <property type="molecule type" value="Genomic_DNA"/>
</dbReference>
<name>A0A2H1VXL4_SPOFR</name>
<feature type="compositionally biased region" description="Basic and acidic residues" evidence="1">
    <location>
        <begin position="1"/>
        <end position="17"/>
    </location>
</feature>
<feature type="region of interest" description="Disordered" evidence="1">
    <location>
        <begin position="1"/>
        <end position="46"/>
    </location>
</feature>
<proteinExistence type="predicted"/>
<feature type="compositionally biased region" description="Polar residues" evidence="1">
    <location>
        <begin position="29"/>
        <end position="41"/>
    </location>
</feature>
<evidence type="ECO:0000313" key="2">
    <source>
        <dbReference type="EMBL" id="SOQ45575.1"/>
    </source>
</evidence>
<dbReference type="AlphaFoldDB" id="A0A2H1VXL4"/>
<protein>
    <submittedName>
        <fullName evidence="2">SFRICE_009752</fullName>
    </submittedName>
</protein>
<gene>
    <name evidence="2" type="ORF">SFRICE_009752</name>
</gene>
<evidence type="ECO:0000256" key="1">
    <source>
        <dbReference type="SAM" id="MobiDB-lite"/>
    </source>
</evidence>
<organism evidence="2">
    <name type="scientific">Spodoptera frugiperda</name>
    <name type="common">Fall armyworm</name>
    <dbReference type="NCBI Taxonomy" id="7108"/>
    <lineage>
        <taxon>Eukaryota</taxon>
        <taxon>Metazoa</taxon>
        <taxon>Ecdysozoa</taxon>
        <taxon>Arthropoda</taxon>
        <taxon>Hexapoda</taxon>
        <taxon>Insecta</taxon>
        <taxon>Pterygota</taxon>
        <taxon>Neoptera</taxon>
        <taxon>Endopterygota</taxon>
        <taxon>Lepidoptera</taxon>
        <taxon>Glossata</taxon>
        <taxon>Ditrysia</taxon>
        <taxon>Noctuoidea</taxon>
        <taxon>Noctuidae</taxon>
        <taxon>Amphipyrinae</taxon>
        <taxon>Spodoptera</taxon>
    </lineage>
</organism>
<sequence length="283" mass="32261">MATADRRSLLTRRRESGIGKIGTGRGDNSKPSYKESQSNSDLPILLSSVDNDEDKKRKLPNNYWDFPVFPKLLSSKYINIKNHPIASPTLDEDCWGFGDWEDGKGEEVGSFFFLWNKPVNELTDRLLVRNRHRPWIFETPEVLQGDAGLLGVMNLRTDHLKESNCCCLWTPETPEASQVSCRPFEVRNLRVVGESKGIGRLGRGILRPPVTSLTQRKRCFTSIFYEAVVSLRSSRPIRAEAWLSRTLYSVCCASLDLCPVYGNRLTPYYMGLITQMVKFWCTL</sequence>